<keyword evidence="3 6" id="KW-0378">Hydrolase</keyword>
<evidence type="ECO:0000313" key="10">
    <source>
        <dbReference type="Proteomes" id="UP000523139"/>
    </source>
</evidence>
<gene>
    <name evidence="9" type="ORF">HGQ17_02015</name>
</gene>
<keyword evidence="7" id="KW-0472">Membrane</keyword>
<evidence type="ECO:0000256" key="3">
    <source>
        <dbReference type="ARBA" id="ARBA00022801"/>
    </source>
</evidence>
<dbReference type="Proteomes" id="UP000523139">
    <property type="component" value="Unassembled WGS sequence"/>
</dbReference>
<evidence type="ECO:0000313" key="9">
    <source>
        <dbReference type="EMBL" id="NLS08798.1"/>
    </source>
</evidence>
<dbReference type="Gene3D" id="3.30.2010.10">
    <property type="entry name" value="Metalloproteases ('zincins'), catalytic domain"/>
    <property type="match status" value="1"/>
</dbReference>
<keyword evidence="4 6" id="KW-0862">Zinc</keyword>
<keyword evidence="1 6" id="KW-0645">Protease</keyword>
<keyword evidence="7" id="KW-0812">Transmembrane</keyword>
<dbReference type="Pfam" id="PF01435">
    <property type="entry name" value="Peptidase_M48"/>
    <property type="match status" value="1"/>
</dbReference>
<dbReference type="InterPro" id="IPR052173">
    <property type="entry name" value="Beta-lactam_resp_regulator"/>
</dbReference>
<proteinExistence type="inferred from homology"/>
<dbReference type="InterPro" id="IPR001915">
    <property type="entry name" value="Peptidase_M48"/>
</dbReference>
<evidence type="ECO:0000256" key="2">
    <source>
        <dbReference type="ARBA" id="ARBA00022723"/>
    </source>
</evidence>
<dbReference type="PANTHER" id="PTHR34978">
    <property type="entry name" value="POSSIBLE SENSOR-TRANSDUCER PROTEIN BLAR"/>
    <property type="match status" value="1"/>
</dbReference>
<feature type="transmembrane region" description="Helical" evidence="7">
    <location>
        <begin position="12"/>
        <end position="38"/>
    </location>
</feature>
<dbReference type="GO" id="GO:0004222">
    <property type="term" value="F:metalloendopeptidase activity"/>
    <property type="evidence" value="ECO:0007669"/>
    <property type="project" value="InterPro"/>
</dbReference>
<keyword evidence="7" id="KW-1133">Transmembrane helix</keyword>
<dbReference type="PANTHER" id="PTHR34978:SF3">
    <property type="entry name" value="SLR0241 PROTEIN"/>
    <property type="match status" value="1"/>
</dbReference>
<name>A0A7X8YCP3_9MICC</name>
<feature type="transmembrane region" description="Helical" evidence="7">
    <location>
        <begin position="74"/>
        <end position="98"/>
    </location>
</feature>
<feature type="domain" description="Peptidase M48" evidence="8">
    <location>
        <begin position="129"/>
        <end position="189"/>
    </location>
</feature>
<protein>
    <submittedName>
        <fullName evidence="9">M56 family metallopeptidase</fullName>
    </submittedName>
</protein>
<sequence>MLLHEARFRARSPWAAMLLWQAIALAGGLSMVGAPMVYGLAPFGDALPEAINTAIRLTLSEDYPALGELEVHPWHIFALCLGLLLAGHLVLTVVRTYLRVLSARRRHRQLVSLLSTPLPASDGGSEATQVIEHETPLAYCLPGRTNARSVTVLSRGLLETLTEEELAAVVAHEKTHLRQRHHLLTMAFEAWYRALPWLPTTRHGREAVLEITEMLADDGALATHSREDLLRALAVSGEGSPDKDLKPTAEASLITGVRLQRLLVPKAPLGTSAIAGVVFCAAALLAVPTSLLLLI</sequence>
<reference evidence="9 10" key="1">
    <citation type="submission" date="2020-04" db="EMBL/GenBank/DDBJ databases">
        <title>Nesterenkonia sp. nov., isolated from marine sediment.</title>
        <authorList>
            <person name="Zhang G."/>
        </authorList>
    </citation>
    <scope>NUCLEOTIDE SEQUENCE [LARGE SCALE GENOMIC DNA]</scope>
    <source>
        <strain evidence="9 10">MY13</strain>
    </source>
</reference>
<feature type="transmembrane region" description="Helical" evidence="7">
    <location>
        <begin position="269"/>
        <end position="294"/>
    </location>
</feature>
<organism evidence="9 10">
    <name type="scientific">Nesterenkonia sedimenti</name>
    <dbReference type="NCBI Taxonomy" id="1463632"/>
    <lineage>
        <taxon>Bacteria</taxon>
        <taxon>Bacillati</taxon>
        <taxon>Actinomycetota</taxon>
        <taxon>Actinomycetes</taxon>
        <taxon>Micrococcales</taxon>
        <taxon>Micrococcaceae</taxon>
        <taxon>Nesterenkonia</taxon>
    </lineage>
</organism>
<evidence type="ECO:0000256" key="4">
    <source>
        <dbReference type="ARBA" id="ARBA00022833"/>
    </source>
</evidence>
<evidence type="ECO:0000256" key="1">
    <source>
        <dbReference type="ARBA" id="ARBA00022670"/>
    </source>
</evidence>
<dbReference type="EMBL" id="JABAHY010000001">
    <property type="protein sequence ID" value="NLS08798.1"/>
    <property type="molecule type" value="Genomic_DNA"/>
</dbReference>
<dbReference type="GO" id="GO:0006508">
    <property type="term" value="P:proteolysis"/>
    <property type="evidence" value="ECO:0007669"/>
    <property type="project" value="UniProtKB-KW"/>
</dbReference>
<accession>A0A7X8YCP3</accession>
<evidence type="ECO:0000256" key="5">
    <source>
        <dbReference type="ARBA" id="ARBA00023049"/>
    </source>
</evidence>
<keyword evidence="5 6" id="KW-0482">Metalloprotease</keyword>
<evidence type="ECO:0000259" key="8">
    <source>
        <dbReference type="Pfam" id="PF01435"/>
    </source>
</evidence>
<keyword evidence="2" id="KW-0479">Metal-binding</keyword>
<comment type="caution">
    <text evidence="9">The sequence shown here is derived from an EMBL/GenBank/DDBJ whole genome shotgun (WGS) entry which is preliminary data.</text>
</comment>
<keyword evidence="10" id="KW-1185">Reference proteome</keyword>
<comment type="cofactor">
    <cofactor evidence="6">
        <name>Zn(2+)</name>
        <dbReference type="ChEBI" id="CHEBI:29105"/>
    </cofactor>
    <text evidence="6">Binds 1 zinc ion per subunit.</text>
</comment>
<dbReference type="GO" id="GO:0046872">
    <property type="term" value="F:metal ion binding"/>
    <property type="evidence" value="ECO:0007669"/>
    <property type="project" value="UniProtKB-KW"/>
</dbReference>
<dbReference type="CDD" id="cd07326">
    <property type="entry name" value="M56_BlaR1_MecR1_like"/>
    <property type="match status" value="1"/>
</dbReference>
<evidence type="ECO:0000256" key="7">
    <source>
        <dbReference type="SAM" id="Phobius"/>
    </source>
</evidence>
<evidence type="ECO:0000256" key="6">
    <source>
        <dbReference type="RuleBase" id="RU003983"/>
    </source>
</evidence>
<dbReference type="AlphaFoldDB" id="A0A7X8YCP3"/>
<comment type="similarity">
    <text evidence="6">Belongs to the peptidase M48 family.</text>
</comment>